<keyword evidence="9" id="KW-1185">Reference proteome</keyword>
<dbReference type="PANTHER" id="PTHR19241">
    <property type="entry name" value="ATP-BINDING CASSETTE TRANSPORTER"/>
    <property type="match status" value="1"/>
</dbReference>
<feature type="transmembrane region" description="Helical" evidence="6">
    <location>
        <begin position="208"/>
        <end position="230"/>
    </location>
</feature>
<dbReference type="GO" id="GO:0005886">
    <property type="term" value="C:plasma membrane"/>
    <property type="evidence" value="ECO:0007669"/>
    <property type="project" value="UniProtKB-ARBA"/>
</dbReference>
<feature type="transmembrane region" description="Helical" evidence="6">
    <location>
        <begin position="237"/>
        <end position="257"/>
    </location>
</feature>
<keyword evidence="3 6" id="KW-0812">Transmembrane</keyword>
<evidence type="ECO:0000259" key="7">
    <source>
        <dbReference type="Pfam" id="PF01061"/>
    </source>
</evidence>
<sequence length="376" mass="43762">MKRGGQIIYSGPIGQHSSKLIEYFQGISGVPKIRDNYNPATWMLEITAPSVEDQLCVNFAQHYRDSLLHENNKKLVKQLSIPAPSSRDLHFPTRFPQNGWEQYKACLWKQNLSYWRSPRYNLVRVLFMTFASVLVGALYWQKGKKINNEQDLLNILGSIYVLIQFLGANSCTSVLPFIARERIVLYRETFSGMYSFWAYSFSQVTIEIPYTFFLSVLFVSITYPAIGFYWSIYKVFWYFYTMFCTLLYFNYLGMMLASLTPTIQVASVSASFCYTMMNLFSGFLIPGPAIPKWWIWSYWIWLTAWSMKGFFTSQYGDINTEIQVFGEQKAVSFFLHDYLGYNHDNLGVVAVVLLVYPLLFASLFTYSIGKINFQKR</sequence>
<keyword evidence="2" id="KW-0813">Transport</keyword>
<dbReference type="AlphaFoldDB" id="A0A2G5D357"/>
<dbReference type="OrthoDB" id="66620at2759"/>
<feature type="transmembrane region" description="Helical" evidence="6">
    <location>
        <begin position="346"/>
        <end position="366"/>
    </location>
</feature>
<dbReference type="EMBL" id="KZ305046">
    <property type="protein sequence ID" value="PIA37952.1"/>
    <property type="molecule type" value="Genomic_DNA"/>
</dbReference>
<dbReference type="STRING" id="218851.A0A2G5D357"/>
<keyword evidence="4 6" id="KW-1133">Transmembrane helix</keyword>
<dbReference type="InterPro" id="IPR013525">
    <property type="entry name" value="ABC2_TM"/>
</dbReference>
<evidence type="ECO:0000256" key="2">
    <source>
        <dbReference type="ARBA" id="ARBA00022448"/>
    </source>
</evidence>
<dbReference type="EMBL" id="KZ305046">
    <property type="protein sequence ID" value="PIA37950.1"/>
    <property type="molecule type" value="Genomic_DNA"/>
</dbReference>
<evidence type="ECO:0000256" key="1">
    <source>
        <dbReference type="ARBA" id="ARBA00004141"/>
    </source>
</evidence>
<name>A0A2G5D357_AQUCA</name>
<feature type="domain" description="ABC-2 type transporter transmembrane" evidence="7">
    <location>
        <begin position="101"/>
        <end position="314"/>
    </location>
</feature>
<evidence type="ECO:0000256" key="6">
    <source>
        <dbReference type="SAM" id="Phobius"/>
    </source>
</evidence>
<keyword evidence="5 6" id="KW-0472">Membrane</keyword>
<dbReference type="EMBL" id="KZ305046">
    <property type="protein sequence ID" value="PIA37954.1"/>
    <property type="molecule type" value="Genomic_DNA"/>
</dbReference>
<evidence type="ECO:0000313" key="9">
    <source>
        <dbReference type="Proteomes" id="UP000230069"/>
    </source>
</evidence>
<reference evidence="8 9" key="1">
    <citation type="submission" date="2017-09" db="EMBL/GenBank/DDBJ databases">
        <title>WGS assembly of Aquilegia coerulea Goldsmith.</title>
        <authorList>
            <person name="Hodges S."/>
            <person name="Kramer E."/>
            <person name="Nordborg M."/>
            <person name="Tomkins J."/>
            <person name="Borevitz J."/>
            <person name="Derieg N."/>
            <person name="Yan J."/>
            <person name="Mihaltcheva S."/>
            <person name="Hayes R.D."/>
            <person name="Rokhsar D."/>
        </authorList>
    </citation>
    <scope>NUCLEOTIDE SEQUENCE [LARGE SCALE GENOMIC DNA]</scope>
    <source>
        <strain evidence="9">cv. Goldsmith</strain>
    </source>
</reference>
<gene>
    <name evidence="8" type="ORF">AQUCO_02900065v1</name>
</gene>
<protein>
    <recommendedName>
        <fullName evidence="7">ABC-2 type transporter transmembrane domain-containing protein</fullName>
    </recommendedName>
</protein>
<accession>A0A2G5D357</accession>
<comment type="subcellular location">
    <subcellularLocation>
        <location evidence="1">Membrane</location>
        <topology evidence="1">Multi-pass membrane protein</topology>
    </subcellularLocation>
</comment>
<organism evidence="8 9">
    <name type="scientific">Aquilegia coerulea</name>
    <name type="common">Rocky mountain columbine</name>
    <dbReference type="NCBI Taxonomy" id="218851"/>
    <lineage>
        <taxon>Eukaryota</taxon>
        <taxon>Viridiplantae</taxon>
        <taxon>Streptophyta</taxon>
        <taxon>Embryophyta</taxon>
        <taxon>Tracheophyta</taxon>
        <taxon>Spermatophyta</taxon>
        <taxon>Magnoliopsida</taxon>
        <taxon>Ranunculales</taxon>
        <taxon>Ranunculaceae</taxon>
        <taxon>Thalictroideae</taxon>
        <taxon>Aquilegia</taxon>
    </lineage>
</organism>
<evidence type="ECO:0000313" key="8">
    <source>
        <dbReference type="EMBL" id="PIA37952.1"/>
    </source>
</evidence>
<evidence type="ECO:0000256" key="3">
    <source>
        <dbReference type="ARBA" id="ARBA00022692"/>
    </source>
</evidence>
<evidence type="ECO:0000256" key="5">
    <source>
        <dbReference type="ARBA" id="ARBA00023136"/>
    </source>
</evidence>
<dbReference type="Proteomes" id="UP000230069">
    <property type="component" value="Unassembled WGS sequence"/>
</dbReference>
<feature type="transmembrane region" description="Helical" evidence="6">
    <location>
        <begin position="152"/>
        <end position="172"/>
    </location>
</feature>
<proteinExistence type="predicted"/>
<feature type="transmembrane region" description="Helical" evidence="6">
    <location>
        <begin position="122"/>
        <end position="140"/>
    </location>
</feature>
<dbReference type="Pfam" id="PF01061">
    <property type="entry name" value="ABC2_membrane"/>
    <property type="match status" value="1"/>
</dbReference>
<dbReference type="GO" id="GO:0140359">
    <property type="term" value="F:ABC-type transporter activity"/>
    <property type="evidence" value="ECO:0007669"/>
    <property type="project" value="InterPro"/>
</dbReference>
<evidence type="ECO:0000256" key="4">
    <source>
        <dbReference type="ARBA" id="ARBA00022989"/>
    </source>
</evidence>